<gene>
    <name evidence="3" type="ORF">EPK99_23390</name>
</gene>
<feature type="transmembrane region" description="Helical" evidence="1">
    <location>
        <begin position="130"/>
        <end position="150"/>
    </location>
</feature>
<dbReference type="GO" id="GO:0016020">
    <property type="term" value="C:membrane"/>
    <property type="evidence" value="ECO:0007669"/>
    <property type="project" value="InterPro"/>
</dbReference>
<name>A0A3S3RG43_9HYPH</name>
<evidence type="ECO:0000313" key="3">
    <source>
        <dbReference type="EMBL" id="RWX74841.1"/>
    </source>
</evidence>
<comment type="caution">
    <text evidence="3">The sequence shown here is derived from an EMBL/GenBank/DDBJ whole genome shotgun (WGS) entry which is preliminary data.</text>
</comment>
<sequence>MSNANYIGQRTLTGITLMMAAQVFFIGTDTSAKWLTVIGTPVLQIVFVRYLVHFLASVIYYMPARGFSIFATAYPGKQFLRSSCLLCATIANVVALKFLPITVTTTVSFAGPILVTVLAVPLLKEHVDVARILAVCLGFLGVLIVFQPWGGDFHPALLLSLCVMACGSLYYILTRMLSGVDGMAAMQCWSSALGVVLLLPLAATFSAWPATLYEWVILVLVGIFGAIAHTLVAAAHRFTEASVLAPIVYTQIVFATLSSILIFGTWPSAATSIGGGFIVLSGAWVLQQARHRRARPPKIRVSEPT</sequence>
<feature type="transmembrane region" description="Helical" evidence="1">
    <location>
        <begin position="269"/>
        <end position="286"/>
    </location>
</feature>
<dbReference type="Pfam" id="PF00892">
    <property type="entry name" value="EamA"/>
    <property type="match status" value="2"/>
</dbReference>
<feature type="transmembrane region" description="Helical" evidence="1">
    <location>
        <begin position="107"/>
        <end position="123"/>
    </location>
</feature>
<proteinExistence type="predicted"/>
<keyword evidence="1" id="KW-0812">Transmembrane</keyword>
<dbReference type="RefSeq" id="WP_128445502.1">
    <property type="nucleotide sequence ID" value="NZ_SBIP01000006.1"/>
</dbReference>
<dbReference type="EMBL" id="SBIP01000006">
    <property type="protein sequence ID" value="RWX74841.1"/>
    <property type="molecule type" value="Genomic_DNA"/>
</dbReference>
<dbReference type="PANTHER" id="PTHR22911">
    <property type="entry name" value="ACYL-MALONYL CONDENSING ENZYME-RELATED"/>
    <property type="match status" value="1"/>
</dbReference>
<feature type="transmembrane region" description="Helical" evidence="1">
    <location>
        <begin position="12"/>
        <end position="28"/>
    </location>
</feature>
<dbReference type="SUPFAM" id="SSF103481">
    <property type="entry name" value="Multidrug resistance efflux transporter EmrE"/>
    <property type="match status" value="2"/>
</dbReference>
<evidence type="ECO:0000259" key="2">
    <source>
        <dbReference type="Pfam" id="PF00892"/>
    </source>
</evidence>
<feature type="domain" description="EamA" evidence="2">
    <location>
        <begin position="13"/>
        <end position="146"/>
    </location>
</feature>
<feature type="transmembrane region" description="Helical" evidence="1">
    <location>
        <begin position="83"/>
        <end position="101"/>
    </location>
</feature>
<dbReference type="InterPro" id="IPR037185">
    <property type="entry name" value="EmrE-like"/>
</dbReference>
<keyword evidence="1" id="KW-1133">Transmembrane helix</keyword>
<reference evidence="3 4" key="1">
    <citation type="submission" date="2019-01" db="EMBL/GenBank/DDBJ databases">
        <title>The draft genome of Rhizobium sp. 24NR.</title>
        <authorList>
            <person name="Liu L."/>
            <person name="Liang L."/>
            <person name="Shi S."/>
            <person name="Xu L."/>
            <person name="Wang X."/>
            <person name="Li L."/>
            <person name="Zhang X."/>
        </authorList>
    </citation>
    <scope>NUCLEOTIDE SEQUENCE [LARGE SCALE GENOMIC DNA]</scope>
    <source>
        <strain evidence="3 4">24NR</strain>
    </source>
</reference>
<keyword evidence="1" id="KW-0472">Membrane</keyword>
<protein>
    <submittedName>
        <fullName evidence="3">DMT family transporter</fullName>
    </submittedName>
</protein>
<evidence type="ECO:0000256" key="1">
    <source>
        <dbReference type="SAM" id="Phobius"/>
    </source>
</evidence>
<dbReference type="OrthoDB" id="9815809at2"/>
<feature type="transmembrane region" description="Helical" evidence="1">
    <location>
        <begin position="215"/>
        <end position="236"/>
    </location>
</feature>
<feature type="transmembrane region" description="Helical" evidence="1">
    <location>
        <begin position="185"/>
        <end position="209"/>
    </location>
</feature>
<dbReference type="PANTHER" id="PTHR22911:SF103">
    <property type="entry name" value="BLR2811 PROTEIN"/>
    <property type="match status" value="1"/>
</dbReference>
<evidence type="ECO:0000313" key="4">
    <source>
        <dbReference type="Proteomes" id="UP000287687"/>
    </source>
</evidence>
<dbReference type="AlphaFoldDB" id="A0A3S3RG43"/>
<dbReference type="InterPro" id="IPR000620">
    <property type="entry name" value="EamA_dom"/>
</dbReference>
<accession>A0A3S3RG43</accession>
<feature type="transmembrane region" description="Helical" evidence="1">
    <location>
        <begin position="156"/>
        <end position="173"/>
    </location>
</feature>
<feature type="transmembrane region" description="Helical" evidence="1">
    <location>
        <begin position="243"/>
        <end position="263"/>
    </location>
</feature>
<feature type="transmembrane region" description="Helical" evidence="1">
    <location>
        <begin position="34"/>
        <end position="62"/>
    </location>
</feature>
<dbReference type="Proteomes" id="UP000287687">
    <property type="component" value="Unassembled WGS sequence"/>
</dbReference>
<organism evidence="3 4">
    <name type="scientific">Neorhizobium lilium</name>
    <dbReference type="NCBI Taxonomy" id="2503024"/>
    <lineage>
        <taxon>Bacteria</taxon>
        <taxon>Pseudomonadati</taxon>
        <taxon>Pseudomonadota</taxon>
        <taxon>Alphaproteobacteria</taxon>
        <taxon>Hyphomicrobiales</taxon>
        <taxon>Rhizobiaceae</taxon>
        <taxon>Rhizobium/Agrobacterium group</taxon>
        <taxon>Neorhizobium</taxon>
    </lineage>
</organism>
<feature type="domain" description="EamA" evidence="2">
    <location>
        <begin position="156"/>
        <end position="283"/>
    </location>
</feature>
<keyword evidence="4" id="KW-1185">Reference proteome</keyword>